<evidence type="ECO:0000313" key="2">
    <source>
        <dbReference type="EMBL" id="PNL61062.1"/>
    </source>
</evidence>
<accession>A0AAX0WRV9</accession>
<organism evidence="2 3">
    <name type="scientific">Legionella anisa</name>
    <dbReference type="NCBI Taxonomy" id="28082"/>
    <lineage>
        <taxon>Bacteria</taxon>
        <taxon>Pseudomonadati</taxon>
        <taxon>Pseudomonadota</taxon>
        <taxon>Gammaproteobacteria</taxon>
        <taxon>Legionellales</taxon>
        <taxon>Legionellaceae</taxon>
        <taxon>Legionella</taxon>
    </lineage>
</organism>
<dbReference type="Proteomes" id="UP000192511">
    <property type="component" value="Unassembled WGS sequence"/>
</dbReference>
<reference evidence="2" key="1">
    <citation type="submission" date="2017-12" db="EMBL/GenBank/DDBJ databases">
        <title>FDA dAtabase for Regulatory Grade micrObial Sequences (FDA-ARGOS): Supporting development and validation of Infectious Disease Dx tests.</title>
        <authorList>
            <person name="Kerrigan L."/>
            <person name="Tallon L.J."/>
            <person name="Sadzewicz L."/>
            <person name="Sengamalay N."/>
            <person name="Ott S."/>
            <person name="Godinez A."/>
            <person name="Nagaraj S."/>
            <person name="Vavikolanu K."/>
            <person name="Vyas G."/>
            <person name="Nadendla S."/>
            <person name="Aluvathingal J."/>
            <person name="Sichtig H."/>
        </authorList>
    </citation>
    <scope>NUCLEOTIDE SEQUENCE [LARGE SCALE GENOMIC DNA]</scope>
    <source>
        <strain evidence="2">FDAARGOS_200</strain>
    </source>
</reference>
<sequence length="210" mass="24510">MAREFYEKTERLKQKQEEIRRKEKEYGGKIEQPSKKEIEENKKQWLDEIKSGKNHDPAFKAYQDALALKNAIQAVYDQDLIHQPETEQAATRLLSKLNIAIKKWEKAALDNVEIVKVNPGMFKDNVFYVESNRVDTALMNRELTTDCVNGVQAERNLLMKDPGFWNQIAQKINDFLAEYNIGPLFNVDKTHYGIEDKIEEGMDKFDPRPM</sequence>
<gene>
    <name evidence="2" type="ORF">A6J39_007460</name>
</gene>
<dbReference type="EMBL" id="NBTX02000004">
    <property type="protein sequence ID" value="PNL61062.1"/>
    <property type="molecule type" value="Genomic_DNA"/>
</dbReference>
<name>A0AAX0WRV9_9GAMM</name>
<comment type="caution">
    <text evidence="2">The sequence shown here is derived from an EMBL/GenBank/DDBJ whole genome shotgun (WGS) entry which is preliminary data.</text>
</comment>
<evidence type="ECO:0000313" key="3">
    <source>
        <dbReference type="Proteomes" id="UP000192511"/>
    </source>
</evidence>
<feature type="region of interest" description="Disordered" evidence="1">
    <location>
        <begin position="1"/>
        <end position="38"/>
    </location>
</feature>
<evidence type="ECO:0000256" key="1">
    <source>
        <dbReference type="SAM" id="MobiDB-lite"/>
    </source>
</evidence>
<protein>
    <submittedName>
        <fullName evidence="2">Uncharacterized protein</fullName>
    </submittedName>
</protein>
<dbReference type="AlphaFoldDB" id="A0AAX0WRV9"/>
<proteinExistence type="predicted"/>
<keyword evidence="3" id="KW-1185">Reference proteome</keyword>